<dbReference type="EMBL" id="MRVG01000010">
    <property type="protein sequence ID" value="PMB65150.1"/>
    <property type="molecule type" value="Genomic_DNA"/>
</dbReference>
<dbReference type="AlphaFoldDB" id="A0A2N6NCZ9"/>
<comment type="caution">
    <text evidence="1">The sequence shown here is derived from an EMBL/GenBank/DDBJ whole genome shotgun (WGS) entry which is preliminary data.</text>
</comment>
<dbReference type="Proteomes" id="UP000235728">
    <property type="component" value="Unassembled WGS sequence"/>
</dbReference>
<accession>A0A2N6NCZ9</accession>
<sequence>MSQRSLSVKDATESLLRDRIYTVEDEVLGMKVDEFQNDKFPTHTPDGFEFLVQNTLESRGIRDVCEQFLVRPYWGFIKIFGSKLPSDYVYRFLPGSLEPINAITILLCSPDSEFVFWNGSAVIGIKKKYKDMSLEDDEDTCIEEDEEDKAVSKLWGLLANKEHRFRELGACGNPAALKSEYLRIADSVSKFAKATLFLSDSQLNHKYGLGD</sequence>
<reference evidence="1 2" key="1">
    <citation type="journal article" date="2016" name="Appl. Microbiol. Biotechnol.">
        <title>Characterization of T-DNA insertion mutants with decreased virulence in the entomopathogenic fungus Beauveria bassiana JEF-007.</title>
        <authorList>
            <person name="Kim S."/>
            <person name="Lee S.J."/>
            <person name="Nai Y.S."/>
            <person name="Yu J.S."/>
            <person name="Lee M.R."/>
            <person name="Yang Y.T."/>
            <person name="Kim J.S."/>
        </authorList>
    </citation>
    <scope>NUCLEOTIDE SEQUENCE [LARGE SCALE GENOMIC DNA]</scope>
    <source>
        <strain evidence="1 2">JEF-007</strain>
    </source>
</reference>
<organism evidence="1 2">
    <name type="scientific">Beauveria bassiana</name>
    <name type="common">White muscardine disease fungus</name>
    <name type="synonym">Tritirachium shiotae</name>
    <dbReference type="NCBI Taxonomy" id="176275"/>
    <lineage>
        <taxon>Eukaryota</taxon>
        <taxon>Fungi</taxon>
        <taxon>Dikarya</taxon>
        <taxon>Ascomycota</taxon>
        <taxon>Pezizomycotina</taxon>
        <taxon>Sordariomycetes</taxon>
        <taxon>Hypocreomycetidae</taxon>
        <taxon>Hypocreales</taxon>
        <taxon>Cordycipitaceae</taxon>
        <taxon>Beauveria</taxon>
    </lineage>
</organism>
<name>A0A2N6NCZ9_BEABA</name>
<protein>
    <submittedName>
        <fullName evidence="1">Uncharacterized protein</fullName>
    </submittedName>
</protein>
<evidence type="ECO:0000313" key="2">
    <source>
        <dbReference type="Proteomes" id="UP000235728"/>
    </source>
</evidence>
<gene>
    <name evidence="1" type="ORF">BM221_008506</name>
</gene>
<proteinExistence type="predicted"/>
<evidence type="ECO:0000313" key="1">
    <source>
        <dbReference type="EMBL" id="PMB65150.1"/>
    </source>
</evidence>